<evidence type="ECO:0000256" key="1">
    <source>
        <dbReference type="ARBA" id="ARBA00023015"/>
    </source>
</evidence>
<reference evidence="5" key="1">
    <citation type="submission" date="2020-10" db="EMBL/GenBank/DDBJ databases">
        <authorList>
            <person name="Castelo-Branco R."/>
            <person name="Eusebio N."/>
            <person name="Adriana R."/>
            <person name="Vieira A."/>
            <person name="Brugerolle De Fraissinette N."/>
            <person name="Rezende De Castro R."/>
            <person name="Schneider M.P."/>
            <person name="Vasconcelos V."/>
            <person name="Leao P.N."/>
        </authorList>
    </citation>
    <scope>NUCLEOTIDE SEQUENCE</scope>
    <source>
        <strain evidence="5">LEGE 07310</strain>
    </source>
</reference>
<dbReference type="SMART" id="SM00421">
    <property type="entry name" value="HTH_LUXR"/>
    <property type="match status" value="1"/>
</dbReference>
<gene>
    <name evidence="5" type="ORF">IQ241_08385</name>
</gene>
<evidence type="ECO:0000256" key="2">
    <source>
        <dbReference type="ARBA" id="ARBA00023125"/>
    </source>
</evidence>
<dbReference type="InterPro" id="IPR003018">
    <property type="entry name" value="GAF"/>
</dbReference>
<dbReference type="Pfam" id="PF00196">
    <property type="entry name" value="GerE"/>
    <property type="match status" value="1"/>
</dbReference>
<dbReference type="InterPro" id="IPR016032">
    <property type="entry name" value="Sig_transdc_resp-reg_C-effctor"/>
</dbReference>
<dbReference type="Proteomes" id="UP000636505">
    <property type="component" value="Unassembled WGS sequence"/>
</dbReference>
<dbReference type="Gene3D" id="3.30.450.40">
    <property type="match status" value="1"/>
</dbReference>
<feature type="domain" description="HTH luxR-type" evidence="4">
    <location>
        <begin position="290"/>
        <end position="355"/>
    </location>
</feature>
<dbReference type="PANTHER" id="PTHR44688">
    <property type="entry name" value="DNA-BINDING TRANSCRIPTIONAL ACTIVATOR DEVR_DOSR"/>
    <property type="match status" value="1"/>
</dbReference>
<dbReference type="EMBL" id="JADEXG010000015">
    <property type="protein sequence ID" value="MBE9077311.1"/>
    <property type="molecule type" value="Genomic_DNA"/>
</dbReference>
<dbReference type="SUPFAM" id="SSF55781">
    <property type="entry name" value="GAF domain-like"/>
    <property type="match status" value="1"/>
</dbReference>
<dbReference type="PROSITE" id="PS50043">
    <property type="entry name" value="HTH_LUXR_2"/>
    <property type="match status" value="1"/>
</dbReference>
<dbReference type="InterPro" id="IPR036388">
    <property type="entry name" value="WH-like_DNA-bd_sf"/>
</dbReference>
<dbReference type="InterPro" id="IPR029016">
    <property type="entry name" value="GAF-like_dom_sf"/>
</dbReference>
<evidence type="ECO:0000313" key="6">
    <source>
        <dbReference type="Proteomes" id="UP000636505"/>
    </source>
</evidence>
<dbReference type="Gene3D" id="1.10.10.10">
    <property type="entry name" value="Winged helix-like DNA-binding domain superfamily/Winged helix DNA-binding domain"/>
    <property type="match status" value="1"/>
</dbReference>
<organism evidence="5 6">
    <name type="scientific">Vasconcelosia minhoensis LEGE 07310</name>
    <dbReference type="NCBI Taxonomy" id="915328"/>
    <lineage>
        <taxon>Bacteria</taxon>
        <taxon>Bacillati</taxon>
        <taxon>Cyanobacteriota</taxon>
        <taxon>Cyanophyceae</taxon>
        <taxon>Nodosilineales</taxon>
        <taxon>Cymatolegaceae</taxon>
        <taxon>Vasconcelosia</taxon>
        <taxon>Vasconcelosia minhoensis</taxon>
    </lineage>
</organism>
<dbReference type="SUPFAM" id="SSF46894">
    <property type="entry name" value="C-terminal effector domain of the bipartite response regulators"/>
    <property type="match status" value="1"/>
</dbReference>
<comment type="caution">
    <text evidence="5">The sequence shown here is derived from an EMBL/GenBank/DDBJ whole genome shotgun (WGS) entry which is preliminary data.</text>
</comment>
<evidence type="ECO:0000259" key="4">
    <source>
        <dbReference type="PROSITE" id="PS50043"/>
    </source>
</evidence>
<dbReference type="SMART" id="SM00065">
    <property type="entry name" value="GAF"/>
    <property type="match status" value="1"/>
</dbReference>
<keyword evidence="1" id="KW-0805">Transcription regulation</keyword>
<name>A0A8J7AN07_9CYAN</name>
<keyword evidence="2" id="KW-0238">DNA-binding</keyword>
<dbReference type="GO" id="GO:0006355">
    <property type="term" value="P:regulation of DNA-templated transcription"/>
    <property type="evidence" value="ECO:0007669"/>
    <property type="project" value="InterPro"/>
</dbReference>
<evidence type="ECO:0000256" key="3">
    <source>
        <dbReference type="ARBA" id="ARBA00023163"/>
    </source>
</evidence>
<dbReference type="InterPro" id="IPR000792">
    <property type="entry name" value="Tscrpt_reg_LuxR_C"/>
</dbReference>
<dbReference type="AlphaFoldDB" id="A0A8J7AN07"/>
<dbReference type="Pfam" id="PF13185">
    <property type="entry name" value="GAF_2"/>
    <property type="match status" value="1"/>
</dbReference>
<protein>
    <submittedName>
        <fullName evidence="5">GAF domain-containing protein</fullName>
    </submittedName>
</protein>
<dbReference type="PANTHER" id="PTHR44688:SF25">
    <property type="entry name" value="HTH LUXR-TYPE DOMAIN-CONTAINING PROTEIN"/>
    <property type="match status" value="1"/>
</dbReference>
<dbReference type="CDD" id="cd06170">
    <property type="entry name" value="LuxR_C_like"/>
    <property type="match status" value="1"/>
</dbReference>
<dbReference type="PRINTS" id="PR00038">
    <property type="entry name" value="HTHLUXR"/>
</dbReference>
<evidence type="ECO:0000313" key="5">
    <source>
        <dbReference type="EMBL" id="MBE9077311.1"/>
    </source>
</evidence>
<dbReference type="GO" id="GO:0003677">
    <property type="term" value="F:DNA binding"/>
    <property type="evidence" value="ECO:0007669"/>
    <property type="project" value="UniProtKB-KW"/>
</dbReference>
<accession>A0A8J7AN07</accession>
<keyword evidence="6" id="KW-1185">Reference proteome</keyword>
<proteinExistence type="predicted"/>
<keyword evidence="3" id="KW-0804">Transcription</keyword>
<sequence>MLFDLKLGGDLVRRFTGSLDADAIAACFTDGLVEQFSCVFARLWLVEPDRRELRLVASSGLYTRLDGDFGRVPMGAYKVGKIALNCIPFLSNRLAQEDWVKDRAWAIENRIQGFAGLPLMVEQEAIGVLAVFSREAMAAEFLEVLQILSLSVTGAIAAALNHQQATPTEADRRALSEQISAILGQQKLSLLGTERPLTAAATDLFLKLAHRLAQLPCYYCRLVYAADTVMLESLLAVETSPANLGHQLDEFRSAAAALGGQLQTYTGPDSKMIQVGIELPYLPAAQGAAKNSADSPLTERELDVLVLLAAGMRDREIAQRLFISDRTVKFHVKNILSKLMVRTRIQAVFQATVRGWVME</sequence>